<evidence type="ECO:0000256" key="1">
    <source>
        <dbReference type="SAM" id="MobiDB-lite"/>
    </source>
</evidence>
<feature type="compositionally biased region" description="Basic and acidic residues" evidence="1">
    <location>
        <begin position="1"/>
        <end position="35"/>
    </location>
</feature>
<evidence type="ECO:0000313" key="2">
    <source>
        <dbReference type="EMBL" id="MBB4986957.1"/>
    </source>
</evidence>
<dbReference type="Proteomes" id="UP000582643">
    <property type="component" value="Unassembled WGS sequence"/>
</dbReference>
<evidence type="ECO:0000313" key="3">
    <source>
        <dbReference type="Proteomes" id="UP000582643"/>
    </source>
</evidence>
<accession>A0A7W7XG50</accession>
<sequence>MNDRSNERASARASTRELRDHPSDDPVHPPEERPRVSGPRRLSADAMGSRSRGARTTRRAENPEEHS</sequence>
<protein>
    <submittedName>
        <fullName evidence="2">Uncharacterized protein</fullName>
    </submittedName>
</protein>
<comment type="caution">
    <text evidence="2">The sequence shown here is derived from an EMBL/GenBank/DDBJ whole genome shotgun (WGS) entry which is preliminary data.</text>
</comment>
<name>A0A7W7XG50_9ACTN</name>
<proteinExistence type="predicted"/>
<feature type="compositionally biased region" description="Basic and acidic residues" evidence="1">
    <location>
        <begin position="58"/>
        <end position="67"/>
    </location>
</feature>
<dbReference type="RefSeq" id="WP_147321056.1">
    <property type="nucleotide sequence ID" value="NZ_JACHJY010000016.1"/>
</dbReference>
<dbReference type="AlphaFoldDB" id="A0A7W7XG50"/>
<organism evidence="2 3">
    <name type="scientific">Streptomyces nymphaeiformis</name>
    <dbReference type="NCBI Taxonomy" id="2663842"/>
    <lineage>
        <taxon>Bacteria</taxon>
        <taxon>Bacillati</taxon>
        <taxon>Actinomycetota</taxon>
        <taxon>Actinomycetes</taxon>
        <taxon>Kitasatosporales</taxon>
        <taxon>Streptomycetaceae</taxon>
        <taxon>Streptomyces</taxon>
    </lineage>
</organism>
<gene>
    <name evidence="2" type="ORF">GGE06_007929</name>
</gene>
<feature type="region of interest" description="Disordered" evidence="1">
    <location>
        <begin position="1"/>
        <end position="67"/>
    </location>
</feature>
<dbReference type="EMBL" id="JACHJY010000016">
    <property type="protein sequence ID" value="MBB4986957.1"/>
    <property type="molecule type" value="Genomic_DNA"/>
</dbReference>
<reference evidence="2 3" key="1">
    <citation type="submission" date="2020-08" db="EMBL/GenBank/DDBJ databases">
        <title>Genomic Encyclopedia of Type Strains, Phase III (KMG-III): the genomes of soil and plant-associated and newly described type strains.</title>
        <authorList>
            <person name="Whitman W."/>
        </authorList>
    </citation>
    <scope>NUCLEOTIDE SEQUENCE [LARGE SCALE GENOMIC DNA]</scope>
    <source>
        <strain evidence="2 3">SFB5A</strain>
    </source>
</reference>
<keyword evidence="3" id="KW-1185">Reference proteome</keyword>